<reference evidence="1 2" key="1">
    <citation type="submission" date="2016-06" db="EMBL/GenBank/DDBJ databases">
        <title>Evolution of pathogenesis and genome organization in the Tremellales.</title>
        <authorList>
            <person name="Cuomo C."/>
            <person name="Litvintseva A."/>
            <person name="Heitman J."/>
            <person name="Chen Y."/>
            <person name="Sun S."/>
            <person name="Springer D."/>
            <person name="Dromer F."/>
            <person name="Young S."/>
            <person name="Zeng Q."/>
            <person name="Chapman S."/>
            <person name="Gujja S."/>
            <person name="Saif S."/>
            <person name="Birren B."/>
        </authorList>
    </citation>
    <scope>NUCLEOTIDE SEQUENCE [LARGE SCALE GENOMIC DNA]</scope>
    <source>
        <strain evidence="1 2">CBS 6039</strain>
    </source>
</reference>
<comment type="caution">
    <text evidence="1">The sequence shown here is derived from an EMBL/GenBank/DDBJ whole genome shotgun (WGS) entry which is preliminary data.</text>
</comment>
<gene>
    <name evidence="1" type="ORF">L202_07485</name>
</gene>
<dbReference type="EMBL" id="AWGJ01000012">
    <property type="protein sequence ID" value="ODN73993.1"/>
    <property type="molecule type" value="Genomic_DNA"/>
</dbReference>
<keyword evidence="2" id="KW-1185">Reference proteome</keyword>
<dbReference type="AlphaFoldDB" id="A0A1E3HCE5"/>
<dbReference type="RefSeq" id="XP_018989856.1">
    <property type="nucleotide sequence ID" value="XM_019142213.1"/>
</dbReference>
<dbReference type="GeneID" id="30158794"/>
<organism evidence="1 2">
    <name type="scientific">Cryptococcus amylolentus CBS 6039</name>
    <dbReference type="NCBI Taxonomy" id="1295533"/>
    <lineage>
        <taxon>Eukaryota</taxon>
        <taxon>Fungi</taxon>
        <taxon>Dikarya</taxon>
        <taxon>Basidiomycota</taxon>
        <taxon>Agaricomycotina</taxon>
        <taxon>Tremellomycetes</taxon>
        <taxon>Tremellales</taxon>
        <taxon>Cryptococcaceae</taxon>
        <taxon>Cryptococcus</taxon>
    </lineage>
</organism>
<dbReference type="RefSeq" id="XP_018989854.1">
    <property type="nucleotide sequence ID" value="XM_019142211.1"/>
</dbReference>
<dbReference type="OrthoDB" id="10649158at2759"/>
<evidence type="ECO:0000313" key="2">
    <source>
        <dbReference type="Proteomes" id="UP000094065"/>
    </source>
</evidence>
<dbReference type="EMBL" id="AWGJ01000012">
    <property type="protein sequence ID" value="ODN73992.1"/>
    <property type="molecule type" value="Genomic_DNA"/>
</dbReference>
<name>A0A1E3HCE5_9TREE</name>
<dbReference type="Proteomes" id="UP000094065">
    <property type="component" value="Unassembled WGS sequence"/>
</dbReference>
<dbReference type="RefSeq" id="XP_018989855.1">
    <property type="nucleotide sequence ID" value="XM_019142212.1"/>
</dbReference>
<evidence type="ECO:0000313" key="1">
    <source>
        <dbReference type="EMBL" id="ODN73994.1"/>
    </source>
</evidence>
<protein>
    <submittedName>
        <fullName evidence="1">Uncharacterized protein</fullName>
    </submittedName>
</protein>
<dbReference type="EMBL" id="AWGJ01000012">
    <property type="protein sequence ID" value="ODN73994.1"/>
    <property type="molecule type" value="Genomic_DNA"/>
</dbReference>
<accession>A0A1E3HCE5</accession>
<sequence length="363" mass="35559">MGLSQRNTYGRQPNNATGYSPFNLALVRSNFRVASVSPASTYKYRLPDDGLFLKQLTCSATTTPLLLRLFTSCAGHTVSQLYHLFIPSTLPSSTPLYFPKMTKITQLLACAPLLPALVQGLAIPEGQAGLKRANDKVEYVRNFNAGVEVAHKRDILARHKNKDKTATDTAASATDTAAAAVDTAAAASANTTDVAAVASTNSTSTDVAGNAAAASASVGTEAGLSAATASAKNAQAQATTATGAAADSDTSTTGDAANDKAAKKAAKAAAQAAAQESTAAGDGAAAAAAGTDSAAAAAATDSSAAAGTDASGATSTASSGGDLLSQLTALLQGGDDEAGGAAGGAGAAVGDVANDVEGLLGSL</sequence>
<proteinExistence type="predicted"/>